<evidence type="ECO:0000313" key="3">
    <source>
        <dbReference type="Proteomes" id="UP001159042"/>
    </source>
</evidence>
<comment type="caution">
    <text evidence="2">The sequence shown here is derived from an EMBL/GenBank/DDBJ whole genome shotgun (WGS) entry which is preliminary data.</text>
</comment>
<feature type="signal peptide" evidence="1">
    <location>
        <begin position="1"/>
        <end position="20"/>
    </location>
</feature>
<dbReference type="AlphaFoldDB" id="A0AAV8VQY5"/>
<dbReference type="Proteomes" id="UP001159042">
    <property type="component" value="Unassembled WGS sequence"/>
</dbReference>
<reference evidence="2 3" key="1">
    <citation type="journal article" date="2023" name="Insect Mol. Biol.">
        <title>Genome sequencing provides insights into the evolution of gene families encoding plant cell wall-degrading enzymes in longhorned beetles.</title>
        <authorList>
            <person name="Shin N.R."/>
            <person name="Okamura Y."/>
            <person name="Kirsch R."/>
            <person name="Pauchet Y."/>
        </authorList>
    </citation>
    <scope>NUCLEOTIDE SEQUENCE [LARGE SCALE GENOMIC DNA]</scope>
    <source>
        <strain evidence="2">EAD_L_NR</strain>
    </source>
</reference>
<dbReference type="EMBL" id="JANEYG010000041">
    <property type="protein sequence ID" value="KAJ8916644.1"/>
    <property type="molecule type" value="Genomic_DNA"/>
</dbReference>
<dbReference type="Gene3D" id="1.10.238.20">
    <property type="entry name" value="Pheromone/general odorant binding protein domain"/>
    <property type="match status" value="1"/>
</dbReference>
<name>A0AAV8VQY5_9CUCU</name>
<gene>
    <name evidence="2" type="ORF">NQ315_000289</name>
</gene>
<dbReference type="GO" id="GO:0005549">
    <property type="term" value="F:odorant binding"/>
    <property type="evidence" value="ECO:0007669"/>
    <property type="project" value="InterPro"/>
</dbReference>
<feature type="chain" id="PRO_5043552508" evidence="1">
    <location>
        <begin position="21"/>
        <end position="129"/>
    </location>
</feature>
<protein>
    <submittedName>
        <fullName evidence="2">Uncharacterized protein</fullName>
    </submittedName>
</protein>
<organism evidence="2 3">
    <name type="scientific">Exocentrus adspersus</name>
    <dbReference type="NCBI Taxonomy" id="1586481"/>
    <lineage>
        <taxon>Eukaryota</taxon>
        <taxon>Metazoa</taxon>
        <taxon>Ecdysozoa</taxon>
        <taxon>Arthropoda</taxon>
        <taxon>Hexapoda</taxon>
        <taxon>Insecta</taxon>
        <taxon>Pterygota</taxon>
        <taxon>Neoptera</taxon>
        <taxon>Endopterygota</taxon>
        <taxon>Coleoptera</taxon>
        <taxon>Polyphaga</taxon>
        <taxon>Cucujiformia</taxon>
        <taxon>Chrysomeloidea</taxon>
        <taxon>Cerambycidae</taxon>
        <taxon>Lamiinae</taxon>
        <taxon>Acanthocinini</taxon>
        <taxon>Exocentrus</taxon>
    </lineage>
</organism>
<evidence type="ECO:0000256" key="1">
    <source>
        <dbReference type="SAM" id="SignalP"/>
    </source>
</evidence>
<dbReference type="SUPFAM" id="SSF47565">
    <property type="entry name" value="Insect pheromone/odorant-binding proteins"/>
    <property type="match status" value="1"/>
</dbReference>
<dbReference type="InterPro" id="IPR006170">
    <property type="entry name" value="PBP/GOBP"/>
</dbReference>
<keyword evidence="3" id="KW-1185">Reference proteome</keyword>
<dbReference type="InterPro" id="IPR036728">
    <property type="entry name" value="PBP_GOBP_sf"/>
</dbReference>
<dbReference type="Pfam" id="PF01395">
    <property type="entry name" value="PBP_GOBP"/>
    <property type="match status" value="1"/>
</dbReference>
<accession>A0AAV8VQY5</accession>
<proteinExistence type="predicted"/>
<sequence>MPTQTFFLILAVIFATQTSAMNEELMKKLQKYPEIQRCMESSGYEPDGKGKEERPPEMLCFFKCIMEEKGILDSNGDLHPEAASTEFFPVEEETKQKVIECAAQAGKVESCEDIGKMLDCYIANRPPRT</sequence>
<keyword evidence="1" id="KW-0732">Signal</keyword>
<evidence type="ECO:0000313" key="2">
    <source>
        <dbReference type="EMBL" id="KAJ8916644.1"/>
    </source>
</evidence>
<dbReference type="CDD" id="cd23992">
    <property type="entry name" value="PBP_GOBP"/>
    <property type="match status" value="1"/>
</dbReference>